<organism evidence="4">
    <name type="scientific">Solibacter usitatus (strain Ellin6076)</name>
    <dbReference type="NCBI Taxonomy" id="234267"/>
    <lineage>
        <taxon>Bacteria</taxon>
        <taxon>Pseudomonadati</taxon>
        <taxon>Acidobacteriota</taxon>
        <taxon>Terriglobia</taxon>
        <taxon>Bryobacterales</taxon>
        <taxon>Solibacteraceae</taxon>
        <taxon>Candidatus Solibacter</taxon>
    </lineage>
</organism>
<dbReference type="AlphaFoldDB" id="Q01V52"/>
<dbReference type="PROSITE" id="PS51186">
    <property type="entry name" value="GNAT"/>
    <property type="match status" value="1"/>
</dbReference>
<keyword evidence="2" id="KW-0012">Acyltransferase</keyword>
<evidence type="ECO:0000256" key="2">
    <source>
        <dbReference type="ARBA" id="ARBA00023315"/>
    </source>
</evidence>
<dbReference type="EMBL" id="CP000473">
    <property type="protein sequence ID" value="ABJ86463.1"/>
    <property type="molecule type" value="Genomic_DNA"/>
</dbReference>
<evidence type="ECO:0000259" key="3">
    <source>
        <dbReference type="PROSITE" id="PS51186"/>
    </source>
</evidence>
<feature type="domain" description="N-acetyltransferase" evidence="3">
    <location>
        <begin position="4"/>
        <end position="179"/>
    </location>
</feature>
<dbReference type="SUPFAM" id="SSF55729">
    <property type="entry name" value="Acyl-CoA N-acyltransferases (Nat)"/>
    <property type="match status" value="1"/>
</dbReference>
<evidence type="ECO:0000313" key="4">
    <source>
        <dbReference type="EMBL" id="ABJ86463.1"/>
    </source>
</evidence>
<dbReference type="PANTHER" id="PTHR43877">
    <property type="entry name" value="AMINOALKYLPHOSPHONATE N-ACETYLTRANSFERASE-RELATED-RELATED"/>
    <property type="match status" value="1"/>
</dbReference>
<name>Q01V52_SOLUE</name>
<dbReference type="HOGENOM" id="CLU_087351_1_0_0"/>
<dbReference type="eggNOG" id="COG3153">
    <property type="taxonomic scope" value="Bacteria"/>
</dbReference>
<dbReference type="InterPro" id="IPR000182">
    <property type="entry name" value="GNAT_dom"/>
</dbReference>
<sequence>MREFTLRKAVPEDVGSLRALIDRSVRGLQAGDYTASQIEESLRSVYGVDTQLIADGTYFVVEQDGAIVGCGGWSKRKTLYGGDQFDGREDSLLDPVCDAAKIRAFFVDPAWARRGIGAMLLEACEGTAVAAGFRRLEMGATLTGVAFYRAKGYRSAEEIGVAMPNGESLRIVRMWKAVGV</sequence>
<gene>
    <name evidence="4" type="ordered locus">Acid_5516</name>
</gene>
<dbReference type="CDD" id="cd04301">
    <property type="entry name" value="NAT_SF"/>
    <property type="match status" value="1"/>
</dbReference>
<keyword evidence="1 4" id="KW-0808">Transferase</keyword>
<dbReference type="GO" id="GO:0016747">
    <property type="term" value="F:acyltransferase activity, transferring groups other than amino-acyl groups"/>
    <property type="evidence" value="ECO:0007669"/>
    <property type="project" value="InterPro"/>
</dbReference>
<dbReference type="OrthoDB" id="118465at2"/>
<evidence type="ECO:0000256" key="1">
    <source>
        <dbReference type="ARBA" id="ARBA00022679"/>
    </source>
</evidence>
<dbReference type="KEGG" id="sus:Acid_5516"/>
<accession>Q01V52</accession>
<reference evidence="4" key="1">
    <citation type="submission" date="2006-10" db="EMBL/GenBank/DDBJ databases">
        <title>Complete sequence of Solibacter usitatus Ellin6076.</title>
        <authorList>
            <consortium name="US DOE Joint Genome Institute"/>
            <person name="Copeland A."/>
            <person name="Lucas S."/>
            <person name="Lapidus A."/>
            <person name="Barry K."/>
            <person name="Detter J.C."/>
            <person name="Glavina del Rio T."/>
            <person name="Hammon N."/>
            <person name="Israni S."/>
            <person name="Dalin E."/>
            <person name="Tice H."/>
            <person name="Pitluck S."/>
            <person name="Thompson L.S."/>
            <person name="Brettin T."/>
            <person name="Bruce D."/>
            <person name="Han C."/>
            <person name="Tapia R."/>
            <person name="Gilna P."/>
            <person name="Schmutz J."/>
            <person name="Larimer F."/>
            <person name="Land M."/>
            <person name="Hauser L."/>
            <person name="Kyrpides N."/>
            <person name="Mikhailova N."/>
            <person name="Janssen P.H."/>
            <person name="Kuske C.R."/>
            <person name="Richardson P."/>
        </authorList>
    </citation>
    <scope>NUCLEOTIDE SEQUENCE</scope>
    <source>
        <strain evidence="4">Ellin6076</strain>
    </source>
</reference>
<dbReference type="InterPro" id="IPR016181">
    <property type="entry name" value="Acyl_CoA_acyltransferase"/>
</dbReference>
<dbReference type="InParanoid" id="Q01V52"/>
<dbReference type="Pfam" id="PF13508">
    <property type="entry name" value="Acetyltransf_7"/>
    <property type="match status" value="1"/>
</dbReference>
<dbReference type="STRING" id="234267.Acid_5516"/>
<dbReference type="PANTHER" id="PTHR43877:SF1">
    <property type="entry name" value="ACETYLTRANSFERASE"/>
    <property type="match status" value="1"/>
</dbReference>
<dbReference type="InterPro" id="IPR050832">
    <property type="entry name" value="Bact_Acetyltransf"/>
</dbReference>
<protein>
    <submittedName>
        <fullName evidence="4">Acetyltransferase, GNAT family</fullName>
    </submittedName>
</protein>
<proteinExistence type="predicted"/>
<dbReference type="Gene3D" id="3.40.630.30">
    <property type="match status" value="1"/>
</dbReference>